<dbReference type="PANTHER" id="PTHR12121">
    <property type="entry name" value="CARBON CATABOLITE REPRESSOR PROTEIN 4"/>
    <property type="match status" value="1"/>
</dbReference>
<dbReference type="Pfam" id="PF03372">
    <property type="entry name" value="Exo_endo_phos"/>
    <property type="match status" value="1"/>
</dbReference>
<name>A0A381WHW2_9ZZZZ</name>
<protein>
    <recommendedName>
        <fullName evidence="1">Endonuclease/exonuclease/phosphatase domain-containing protein</fullName>
    </recommendedName>
</protein>
<dbReference type="InterPro" id="IPR036691">
    <property type="entry name" value="Endo/exonu/phosph_ase_sf"/>
</dbReference>
<evidence type="ECO:0000259" key="1">
    <source>
        <dbReference type="Pfam" id="PF03372"/>
    </source>
</evidence>
<accession>A0A381WHW2</accession>
<evidence type="ECO:0000313" key="2">
    <source>
        <dbReference type="EMBL" id="SVA52100.1"/>
    </source>
</evidence>
<dbReference type="PANTHER" id="PTHR12121:SF36">
    <property type="entry name" value="ENDONUCLEASE_EXONUCLEASE_PHOSPHATASE DOMAIN-CONTAINING PROTEIN"/>
    <property type="match status" value="1"/>
</dbReference>
<dbReference type="CDD" id="cd09083">
    <property type="entry name" value="EEP-1"/>
    <property type="match status" value="1"/>
</dbReference>
<sequence length="279" mass="32549">MKIFYQCILSVFILLTITSSIYSQQHTIISYNIRYDNNWDMENSWEIRRSNIIQMLIKYYPSIIGIQEGLLNQVQYIDSSLINYDYVGVGRDDGKDKGEFCAIYFDTTRYVLLKNSTFWLSETPDTISVGWDAALERICTYGLFKDRITKKEFWVFNTHFDHIGIIAREKSSGLILKRIKKINRQSLPVILMGDFNSIPNSPPVEELITELSDALQISLQKLHGPRGTFNGFNEDLSIEKRIDYIFTKNLKVLSYTHVNDRLENNRHISDHLPVMIKIK</sequence>
<dbReference type="InterPro" id="IPR005135">
    <property type="entry name" value="Endo/exonuclease/phosphatase"/>
</dbReference>
<dbReference type="InterPro" id="IPR050410">
    <property type="entry name" value="CCR4/nocturin_mRNA_transcr"/>
</dbReference>
<proteinExistence type="predicted"/>
<dbReference type="Gene3D" id="3.60.10.10">
    <property type="entry name" value="Endonuclease/exonuclease/phosphatase"/>
    <property type="match status" value="1"/>
</dbReference>
<gene>
    <name evidence="2" type="ORF">METZ01_LOCUS104954</name>
</gene>
<feature type="domain" description="Endonuclease/exonuclease/phosphatase" evidence="1">
    <location>
        <begin position="30"/>
        <end position="271"/>
    </location>
</feature>
<dbReference type="SUPFAM" id="SSF56219">
    <property type="entry name" value="DNase I-like"/>
    <property type="match status" value="1"/>
</dbReference>
<dbReference type="EMBL" id="UINC01011863">
    <property type="protein sequence ID" value="SVA52100.1"/>
    <property type="molecule type" value="Genomic_DNA"/>
</dbReference>
<dbReference type="GO" id="GO:0000175">
    <property type="term" value="F:3'-5'-RNA exonuclease activity"/>
    <property type="evidence" value="ECO:0007669"/>
    <property type="project" value="TreeGrafter"/>
</dbReference>
<dbReference type="AlphaFoldDB" id="A0A381WHW2"/>
<reference evidence="2" key="1">
    <citation type="submission" date="2018-05" db="EMBL/GenBank/DDBJ databases">
        <authorList>
            <person name="Lanie J.A."/>
            <person name="Ng W.-L."/>
            <person name="Kazmierczak K.M."/>
            <person name="Andrzejewski T.M."/>
            <person name="Davidsen T.M."/>
            <person name="Wayne K.J."/>
            <person name="Tettelin H."/>
            <person name="Glass J.I."/>
            <person name="Rusch D."/>
            <person name="Podicherti R."/>
            <person name="Tsui H.-C.T."/>
            <person name="Winkler M.E."/>
        </authorList>
    </citation>
    <scope>NUCLEOTIDE SEQUENCE</scope>
</reference>
<organism evidence="2">
    <name type="scientific">marine metagenome</name>
    <dbReference type="NCBI Taxonomy" id="408172"/>
    <lineage>
        <taxon>unclassified sequences</taxon>
        <taxon>metagenomes</taxon>
        <taxon>ecological metagenomes</taxon>
    </lineage>
</organism>